<dbReference type="AlphaFoldDB" id="A9BQW6"/>
<dbReference type="KEGG" id="dac:Daci_0275"/>
<evidence type="ECO:0000313" key="1">
    <source>
        <dbReference type="EMBL" id="ABX32921.1"/>
    </source>
</evidence>
<dbReference type="EMBL" id="CP000884">
    <property type="protein sequence ID" value="ABX32921.1"/>
    <property type="molecule type" value="Genomic_DNA"/>
</dbReference>
<dbReference type="InterPro" id="IPR011051">
    <property type="entry name" value="RmlC_Cupin_sf"/>
</dbReference>
<protein>
    <recommendedName>
        <fullName evidence="3">Cysteine dioxygenase</fullName>
    </recommendedName>
</protein>
<gene>
    <name evidence="1" type="ordered locus">Daci_0275</name>
</gene>
<dbReference type="Gene3D" id="2.60.120.10">
    <property type="entry name" value="Jelly Rolls"/>
    <property type="match status" value="1"/>
</dbReference>
<evidence type="ECO:0008006" key="3">
    <source>
        <dbReference type="Google" id="ProtNLM"/>
    </source>
</evidence>
<proteinExistence type="predicted"/>
<dbReference type="InterPro" id="IPR014710">
    <property type="entry name" value="RmlC-like_jellyroll"/>
</dbReference>
<name>A9BQW6_DELAS</name>
<organism evidence="1 2">
    <name type="scientific">Delftia acidovorans (strain DSM 14801 / SPH-1)</name>
    <dbReference type="NCBI Taxonomy" id="398578"/>
    <lineage>
        <taxon>Bacteria</taxon>
        <taxon>Pseudomonadati</taxon>
        <taxon>Pseudomonadota</taxon>
        <taxon>Betaproteobacteria</taxon>
        <taxon>Burkholderiales</taxon>
        <taxon>Comamonadaceae</taxon>
        <taxon>Delftia</taxon>
    </lineage>
</organism>
<evidence type="ECO:0000313" key="2">
    <source>
        <dbReference type="Proteomes" id="UP000000784"/>
    </source>
</evidence>
<dbReference type="CDD" id="cd10548">
    <property type="entry name" value="cupin_CDO"/>
    <property type="match status" value="1"/>
</dbReference>
<dbReference type="HOGENOM" id="CLU_097073_0_0_4"/>
<dbReference type="eggNOG" id="COG5553">
    <property type="taxonomic scope" value="Bacteria"/>
</dbReference>
<reference evidence="1 2" key="1">
    <citation type="journal article" date="2004" name="Appl. Environ. Microbiol.">
        <title>Mineralization of individual congeners of linear alkylbenzenesulfonate by defined pairs of heterotrophic bacteria.</title>
        <authorList>
            <person name="Schleheck D."/>
            <person name="Knepper T.P."/>
            <person name="Fischer K."/>
            <person name="Cook A.M."/>
        </authorList>
    </citation>
    <scope>NUCLEOTIDE SEQUENCE [LARGE SCALE GENOMIC DNA]</scope>
    <source>
        <strain evidence="2">DSM 14801 / SPH-1</strain>
    </source>
</reference>
<dbReference type="Proteomes" id="UP000000784">
    <property type="component" value="Chromosome"/>
</dbReference>
<reference evidence="2" key="2">
    <citation type="submission" date="2007-11" db="EMBL/GenBank/DDBJ databases">
        <title>Complete sequence of Delftia acidovorans DSM 14801 / SPH-1.</title>
        <authorList>
            <person name="Copeland A."/>
            <person name="Lucas S."/>
            <person name="Lapidus A."/>
            <person name="Barry K."/>
            <person name="Glavina del Rio T."/>
            <person name="Dalin E."/>
            <person name="Tice H."/>
            <person name="Pitluck S."/>
            <person name="Lowry S."/>
            <person name="Clum A."/>
            <person name="Schmutz J."/>
            <person name="Larimer F."/>
            <person name="Land M."/>
            <person name="Hauser L."/>
            <person name="Kyrpides N."/>
            <person name="Kim E."/>
            <person name="Schleheck D."/>
            <person name="Richardson P."/>
        </authorList>
    </citation>
    <scope>NUCLEOTIDE SEQUENCE [LARGE SCALE GENOMIC DNA]</scope>
    <source>
        <strain evidence="2">DSM 14801 / SPH-1</strain>
    </source>
</reference>
<accession>A9BQW6</accession>
<sequence length="226" mass="24886">MRGLLRAGRLTTVDFNDDKEPPLNTTTTTNNNTITEQRSAAVAAAIDSMKQAIGEDAATRASLDAVLQQLLGLAARRDFWQQADYAAPEEGEHQARYLIAEDADQSYALYLNVMRPGKRIVPHNHTTWACIAAVEGTEHNRVYERTDDGSVPGKGTLRETELVVVAPGQGIALMPEDIHSVEIQGDQVIRHLHMYGRALETLNERTSYDLATGTCQTMAIGVQTRR</sequence>
<dbReference type="STRING" id="398578.Daci_0275"/>
<dbReference type="SUPFAM" id="SSF51182">
    <property type="entry name" value="RmlC-like cupins"/>
    <property type="match status" value="1"/>
</dbReference>
<keyword evidence="2" id="KW-1185">Reference proteome</keyword>